<feature type="transmembrane region" description="Helical" evidence="1">
    <location>
        <begin position="6"/>
        <end position="27"/>
    </location>
</feature>
<protein>
    <submittedName>
        <fullName evidence="2">Uncharacterized protein</fullName>
    </submittedName>
</protein>
<evidence type="ECO:0000313" key="2">
    <source>
        <dbReference type="EMBL" id="PCE62969.1"/>
    </source>
</evidence>
<keyword evidence="1" id="KW-1133">Transmembrane helix</keyword>
<proteinExistence type="predicted"/>
<keyword evidence="1" id="KW-0812">Transmembrane</keyword>
<evidence type="ECO:0000313" key="3">
    <source>
        <dbReference type="Proteomes" id="UP000219559"/>
    </source>
</evidence>
<dbReference type="EMBL" id="NBWU01000007">
    <property type="protein sequence ID" value="PCE62969.1"/>
    <property type="molecule type" value="Genomic_DNA"/>
</dbReference>
<keyword evidence="3" id="KW-1185">Reference proteome</keyword>
<reference evidence="2 3" key="1">
    <citation type="submission" date="2017-04" db="EMBL/GenBank/DDBJ databases">
        <title>A new member of the family Flavobacteriaceae isolated from ascidians.</title>
        <authorList>
            <person name="Chen L."/>
        </authorList>
    </citation>
    <scope>NUCLEOTIDE SEQUENCE [LARGE SCALE GENOMIC DNA]</scope>
    <source>
        <strain evidence="2 3">HQA918</strain>
    </source>
</reference>
<dbReference type="Proteomes" id="UP000219559">
    <property type="component" value="Unassembled WGS sequence"/>
</dbReference>
<organism evidence="2 3">
    <name type="scientific">Sediminicola luteus</name>
    <dbReference type="NCBI Taxonomy" id="319238"/>
    <lineage>
        <taxon>Bacteria</taxon>
        <taxon>Pseudomonadati</taxon>
        <taxon>Bacteroidota</taxon>
        <taxon>Flavobacteriia</taxon>
        <taxon>Flavobacteriales</taxon>
        <taxon>Flavobacteriaceae</taxon>
        <taxon>Sediminicola</taxon>
    </lineage>
</organism>
<keyword evidence="1" id="KW-0472">Membrane</keyword>
<accession>A0A2A4G1W5</accession>
<comment type="caution">
    <text evidence="2">The sequence shown here is derived from an EMBL/GenBank/DDBJ whole genome shotgun (WGS) entry which is preliminary data.</text>
</comment>
<feature type="transmembrane region" description="Helical" evidence="1">
    <location>
        <begin position="66"/>
        <end position="90"/>
    </location>
</feature>
<gene>
    <name evidence="2" type="ORF">B7P33_16975</name>
</gene>
<name>A0A2A4G1W5_9FLAO</name>
<dbReference type="AlphaFoldDB" id="A0A2A4G1W5"/>
<sequence length="202" mass="23315">MVFETFPGFLYAFCELIVSFIGSSTFMTNTMTKTDLFRILIKTMGLFCAIEGLFTLIPVFRYTHGFFTMGMVLNTVFVLLLLGITYVLLFQTDRIIRWLRLEKGFDEQHIDLGGLDKRKGLYIALLIVGGLLLVNNLPTFLYECYDAFKQSVAPTYFENDTVFIDEEVFEYRTMAISGLASLFGFLILTNYQRLAQWVERKP</sequence>
<feature type="transmembrane region" description="Helical" evidence="1">
    <location>
        <begin position="121"/>
        <end position="142"/>
    </location>
</feature>
<feature type="transmembrane region" description="Helical" evidence="1">
    <location>
        <begin position="171"/>
        <end position="191"/>
    </location>
</feature>
<feature type="transmembrane region" description="Helical" evidence="1">
    <location>
        <begin position="39"/>
        <end position="60"/>
    </location>
</feature>
<evidence type="ECO:0000256" key="1">
    <source>
        <dbReference type="SAM" id="Phobius"/>
    </source>
</evidence>